<reference evidence="2 3" key="1">
    <citation type="submission" date="2016-10" db="EMBL/GenBank/DDBJ databases">
        <authorList>
            <person name="de Groot N.N."/>
        </authorList>
    </citation>
    <scope>NUCLEOTIDE SEQUENCE [LARGE SCALE GENOMIC DNA]</scope>
    <source>
        <strain evidence="2 3">DSM 16859</strain>
    </source>
</reference>
<proteinExistence type="predicted"/>
<dbReference type="STRING" id="64702.SAMN05443377_10743"/>
<dbReference type="InterPro" id="IPR024705">
    <property type="entry name" value="Ssp411"/>
</dbReference>
<dbReference type="Gene3D" id="3.40.30.10">
    <property type="entry name" value="Glutaredoxin"/>
    <property type="match status" value="1"/>
</dbReference>
<dbReference type="CDD" id="cd02955">
    <property type="entry name" value="SSP411"/>
    <property type="match status" value="1"/>
</dbReference>
<name>A0A1H9RG57_9ACTN</name>
<dbReference type="InterPro" id="IPR004879">
    <property type="entry name" value="Ssp411-like_TRX"/>
</dbReference>
<accession>A0A1H9RG57</accession>
<dbReference type="Pfam" id="PF03190">
    <property type="entry name" value="Thioredox_DsbH"/>
    <property type="match status" value="1"/>
</dbReference>
<sequence>MANRLAAASSPYLRQHGDNPIDWWPWGPQPLEQARVRQLPLLISIGYSACHWCHVMAAESFSDPGIAAFVNEHFVAIKVDREENPDVDQVFMAATQALNGQGGWPMTVFCTPDAQPFFAGTYFPPTARDGLPSFGQVCQAMAQAWQERRDEVLETGARIATALSTPTPEAGQATHDDEDEAPDAGILLGQLVGGVDHENGGFGTGPKFPQAPVLDALLVTGDPHQVEVVQGTVDHILRGGIHDLVGGGFHRYAVDAAWQVPHFEKMLYDNALMLGTLTRTWRRTELDNTDLRDHIEMAARGIVRWLDEQMRIDTEAGCGFAASLDADSLDEHGEHDEGGYYLWTPGQMDELFDRRDSLFAQACFHLTPKGTMPDHRSTLRLHGDPDMPRLARILDTIRDARNGRPAPHRDDKIVAAWNGLLVDSLVQASMVFGEPDWLSCARGIVDLLWTLHGFSGEQAARTSLDGHAGTAPAMLDDWAGFALGCARLAGATGDQELLERARHAVETACRQFGAEDGTFFDAPAGGPLYTRAAERTDEGTPSATSIMVTALELVALLSGERQWSQRARAASRSLWPGLRMSPLASGWGLADLAVEQAAQAGMGRAQVVVVDESAETHGLLARAAWRLAPEGSAIVVGRPGTPGFGGLFAEREAIGGRPTVYVCRNQTCFEPITDYTALRDPLWRRVVQATLSGHSVRGRRIADLVAARAKAAATLNPNRPASGELPSA</sequence>
<dbReference type="InterPro" id="IPR008928">
    <property type="entry name" value="6-hairpin_glycosidase_sf"/>
</dbReference>
<evidence type="ECO:0000313" key="3">
    <source>
        <dbReference type="Proteomes" id="UP000198815"/>
    </source>
</evidence>
<keyword evidence="3" id="KW-1185">Reference proteome</keyword>
<organism evidence="2 3">
    <name type="scientific">Propionibacterium cyclohexanicum</name>
    <dbReference type="NCBI Taxonomy" id="64702"/>
    <lineage>
        <taxon>Bacteria</taxon>
        <taxon>Bacillati</taxon>
        <taxon>Actinomycetota</taxon>
        <taxon>Actinomycetes</taxon>
        <taxon>Propionibacteriales</taxon>
        <taxon>Propionibacteriaceae</taxon>
        <taxon>Propionibacterium</taxon>
    </lineage>
</organism>
<feature type="domain" description="Spermatogenesis-associated protein 20-like TRX" evidence="1">
    <location>
        <begin position="3"/>
        <end position="163"/>
    </location>
</feature>
<evidence type="ECO:0000313" key="2">
    <source>
        <dbReference type="EMBL" id="SER71698.1"/>
    </source>
</evidence>
<dbReference type="PANTHER" id="PTHR42899:SF1">
    <property type="entry name" value="SPERMATOGENESIS-ASSOCIATED PROTEIN 20"/>
    <property type="match status" value="1"/>
</dbReference>
<dbReference type="PANTHER" id="PTHR42899">
    <property type="entry name" value="SPERMATOGENESIS-ASSOCIATED PROTEIN 20"/>
    <property type="match status" value="1"/>
</dbReference>
<dbReference type="AlphaFoldDB" id="A0A1H9RG57"/>
<dbReference type="Proteomes" id="UP000198815">
    <property type="component" value="Unassembled WGS sequence"/>
</dbReference>
<protein>
    <recommendedName>
        <fullName evidence="1">Spermatogenesis-associated protein 20-like TRX domain-containing protein</fullName>
    </recommendedName>
</protein>
<dbReference type="OrthoDB" id="9762614at2"/>
<dbReference type="RefSeq" id="WP_091968556.1">
    <property type="nucleotide sequence ID" value="NZ_FOGZ01000007.1"/>
</dbReference>
<dbReference type="SUPFAM" id="SSF52833">
    <property type="entry name" value="Thioredoxin-like"/>
    <property type="match status" value="1"/>
</dbReference>
<evidence type="ECO:0000259" key="1">
    <source>
        <dbReference type="Pfam" id="PF03190"/>
    </source>
</evidence>
<dbReference type="InterPro" id="IPR036249">
    <property type="entry name" value="Thioredoxin-like_sf"/>
</dbReference>
<dbReference type="PIRSF" id="PIRSF006402">
    <property type="entry name" value="UCP006402_thioredoxin"/>
    <property type="match status" value="1"/>
</dbReference>
<gene>
    <name evidence="2" type="ORF">SAMN05443377_10743</name>
</gene>
<dbReference type="EMBL" id="FOGZ01000007">
    <property type="protein sequence ID" value="SER71698.1"/>
    <property type="molecule type" value="Genomic_DNA"/>
</dbReference>
<dbReference type="SUPFAM" id="SSF48208">
    <property type="entry name" value="Six-hairpin glycosidases"/>
    <property type="match status" value="1"/>
</dbReference>
<dbReference type="GO" id="GO:0005975">
    <property type="term" value="P:carbohydrate metabolic process"/>
    <property type="evidence" value="ECO:0007669"/>
    <property type="project" value="InterPro"/>
</dbReference>